<feature type="domain" description="Bacteriophage tail tape measure N-terminal" evidence="1">
    <location>
        <begin position="105"/>
        <end position="308"/>
    </location>
</feature>
<name>A0ABV7AN84_9GAMM</name>
<keyword evidence="3" id="KW-1185">Reference proteome</keyword>
<protein>
    <submittedName>
        <fullName evidence="2">Phage tail length tape measure family protein</fullName>
    </submittedName>
</protein>
<dbReference type="Proteomes" id="UP001595457">
    <property type="component" value="Unassembled WGS sequence"/>
</dbReference>
<organism evidence="2 3">
    <name type="scientific">Azotobacter bryophylli</name>
    <dbReference type="NCBI Taxonomy" id="1986537"/>
    <lineage>
        <taxon>Bacteria</taxon>
        <taxon>Pseudomonadati</taxon>
        <taxon>Pseudomonadota</taxon>
        <taxon>Gammaproteobacteria</taxon>
        <taxon>Pseudomonadales</taxon>
        <taxon>Pseudomonadaceae</taxon>
        <taxon>Azotobacter</taxon>
    </lineage>
</organism>
<evidence type="ECO:0000259" key="1">
    <source>
        <dbReference type="Pfam" id="PF06791"/>
    </source>
</evidence>
<proteinExistence type="predicted"/>
<evidence type="ECO:0000313" key="2">
    <source>
        <dbReference type="EMBL" id="MFC2970928.1"/>
    </source>
</evidence>
<dbReference type="RefSeq" id="WP_377812494.1">
    <property type="nucleotide sequence ID" value="NZ_JBHRSJ010000001.1"/>
</dbReference>
<reference evidence="3" key="1">
    <citation type="journal article" date="2019" name="Int. J. Syst. Evol. Microbiol.">
        <title>The Global Catalogue of Microorganisms (GCM) 10K type strain sequencing project: providing services to taxonomists for standard genome sequencing and annotation.</title>
        <authorList>
            <consortium name="The Broad Institute Genomics Platform"/>
            <consortium name="The Broad Institute Genome Sequencing Center for Infectious Disease"/>
            <person name="Wu L."/>
            <person name="Ma J."/>
        </authorList>
    </citation>
    <scope>NUCLEOTIDE SEQUENCE [LARGE SCALE GENOMIC DNA]</scope>
    <source>
        <strain evidence="3">KCTC 62195</strain>
    </source>
</reference>
<dbReference type="Pfam" id="PF06791">
    <property type="entry name" value="TMP_2"/>
    <property type="match status" value="1"/>
</dbReference>
<dbReference type="InterPro" id="IPR009628">
    <property type="entry name" value="Phage_tape_measure_N"/>
</dbReference>
<accession>A0ABV7AN84</accession>
<gene>
    <name evidence="2" type="ORF">ACFOJE_01690</name>
</gene>
<dbReference type="EMBL" id="JBHRSJ010000001">
    <property type="protein sequence ID" value="MFC2970928.1"/>
    <property type="molecule type" value="Genomic_DNA"/>
</dbReference>
<evidence type="ECO:0000313" key="3">
    <source>
        <dbReference type="Proteomes" id="UP001595457"/>
    </source>
</evidence>
<comment type="caution">
    <text evidence="2">The sequence shown here is derived from an EMBL/GenBank/DDBJ whole genome shotgun (WGS) entry which is preliminary data.</text>
</comment>
<sequence>MAEQDVQGMLIRIEATAAQLISELGRADRAVASTSQKIDKNLSVIDQAFGRVDSTISSAVDKALGDLNVSVAAAYAHLDRLEEGLTGTSQSAARIAPGLNASTAAMGKAGISAGQYAQAMRLLPMQLSDVVSSLASGMPVWQVAIQQGGQVRDAFGGLGNAARGVASAVGPVAGTLGAVAAAAAVLLSAHEQGAAEARAYEQALILTGNAAGTSADALAGMAIALDQAGSTQHAAAAALAELAGSGRFAENQLGAIAEAALAMEEATGTAVADTVKAFSALADAPAAASAKLNEQYHYLTEAVYRQIRALEEQGRTSEAAKLATDTYAAALTERAGQIDEHLGALQRAWRGITGAAGEAWDAMLGLGREKTLEQQIGQLEGRLDNLRHNPFTGSFLDFGPSEEELNNALLGLRIQQQGQALIAESAAEEVRLNQERIAADQREQKAQESLNQAYVARLVSLKQSAALQGQNSEEARVRYETERGELARLGEAQKQALIGEARAIDAKRAAEQAAKDQAEASKKAAEAQKREAASFQQLLDTLLPADAASRRYGETLAALDKGLIAGTLSLDTYQSAVEAAWQALNKADWDKQNQQVKEANDQFKSLRDRLDPATVAAEQYAKGQDILNQRLADGKLSAEEYARLLGLLDQEYQQNAASSSEWARFTERQLDRVDQAFSDAWLNIGHGFDSFASSLKRAFEQMLAELAHMAITRPIMLQIGSALGIGGLTGSAMGTGLWGSLSGGSGVLGSLGGLYSAYKAGSGILGGITSAGKYLGSGASGVLGSLDSGLGQVVGKLLYGGASTYAPASFQLQSALSRMGASASSFAAQLGISEQALAKFGAALGVVGDVASVAGAAYNVYGGFKEGIGNGLTTLAGAAIGAFFGGPVGSAIGSTIGKFVGGALFGTWKIKDYGLALGVNNGDLNPQSYVYKKKSGLLSHKKKTTYDPLGGDLAQQMQDTFASTEDSVAALFEQLGYAIDQGTFDGLQIARSKISTKGKTQDEISKAIGDWFTQAGESINSYLNATLGTGLSYDIAGMTTFVNDLYAVNGLLDHLNVGLFSTNVAGGKLVEQLLGLTGGLDSLTSSVSTYYDQFFSDAEKQANTLEDVTQAFADANQTLPATRAEYRAMVESIDLTTEAGRSMFATLMNLAGQADSYYDIVEQRAQAVQAATSGAAVSAAKGALSTLSSAIGAEQQRLSDAYNAQVASINDRVGTANSAVSSLTAVGSSLDVALKQLAGSSEQATALLHEQAVATLRSALAFAQAGGSLAGFAGLQAALDSAGNIDSGRYSTLADLQREQGRTAGLIAQLQGVNGAQLTTEEGIVANLQAQLDQAKADYDLQAAGLDAQLSAAQAQLDALLGIDSGVKSVADALSLFVGAMQQAQALQDANASITSVIGPDGVKHQVASNGTILDPNGASMGLKVVGDQVVGTQSWNQDWRFNLGQDGQMSWAAGQQANLQAWAKSMGIPGFATGGDFGGGLRLVGEHGPELEVTGPSRIFNARQTADLLSGGGASAEELRGLRADLAQVFDALRAIAKHTMQTAKRAEFLERWDYDGMPTVRA</sequence>